<evidence type="ECO:0000256" key="1">
    <source>
        <dbReference type="SAM" id="Phobius"/>
    </source>
</evidence>
<dbReference type="AlphaFoldDB" id="A0A562JU44"/>
<comment type="caution">
    <text evidence="2">The sequence shown here is derived from an EMBL/GenBank/DDBJ whole genome shotgun (WGS) entry which is preliminary data.</text>
</comment>
<evidence type="ECO:0000313" key="3">
    <source>
        <dbReference type="Proteomes" id="UP000316624"/>
    </source>
</evidence>
<reference evidence="2 3" key="1">
    <citation type="journal article" date="2015" name="Stand. Genomic Sci.">
        <title>Genomic Encyclopedia of Bacterial and Archaeal Type Strains, Phase III: the genomes of soil and plant-associated and newly described type strains.</title>
        <authorList>
            <person name="Whitman W.B."/>
            <person name="Woyke T."/>
            <person name="Klenk H.P."/>
            <person name="Zhou Y."/>
            <person name="Lilburn T.G."/>
            <person name="Beck B.J."/>
            <person name="De Vos P."/>
            <person name="Vandamme P."/>
            <person name="Eisen J.A."/>
            <person name="Garrity G."/>
            <person name="Hugenholtz P."/>
            <person name="Kyrpides N.C."/>
        </authorList>
    </citation>
    <scope>NUCLEOTIDE SEQUENCE [LARGE SCALE GENOMIC DNA]</scope>
    <source>
        <strain evidence="2 3">CGMCC 1.7748</strain>
    </source>
</reference>
<dbReference type="EMBL" id="VLKK01000052">
    <property type="protein sequence ID" value="TWH86700.1"/>
    <property type="molecule type" value="Genomic_DNA"/>
</dbReference>
<sequence>MKDWPDPNDDSGSDLLIHIEFWGLLALTGLAFLAGVGPPIVRFVRSVIG</sequence>
<protein>
    <submittedName>
        <fullName evidence="2">Uncharacterized protein</fullName>
    </submittedName>
</protein>
<keyword evidence="1" id="KW-1133">Transmembrane helix</keyword>
<evidence type="ECO:0000313" key="2">
    <source>
        <dbReference type="EMBL" id="TWH86700.1"/>
    </source>
</evidence>
<keyword evidence="1" id="KW-0812">Transmembrane</keyword>
<feature type="transmembrane region" description="Helical" evidence="1">
    <location>
        <begin position="15"/>
        <end position="36"/>
    </location>
</feature>
<proteinExistence type="predicted"/>
<keyword evidence="3" id="KW-1185">Reference proteome</keyword>
<dbReference type="Proteomes" id="UP000316624">
    <property type="component" value="Unassembled WGS sequence"/>
</dbReference>
<organism evidence="2 3">
    <name type="scientific">Sphingobium wenxiniae (strain DSM 21828 / CGMCC 1.7748 / JZ-1)</name>
    <dbReference type="NCBI Taxonomy" id="595605"/>
    <lineage>
        <taxon>Bacteria</taxon>
        <taxon>Pseudomonadati</taxon>
        <taxon>Pseudomonadota</taxon>
        <taxon>Alphaproteobacteria</taxon>
        <taxon>Sphingomonadales</taxon>
        <taxon>Sphingomonadaceae</taxon>
        <taxon>Sphingobium</taxon>
    </lineage>
</organism>
<dbReference type="RefSeq" id="WP_172668332.1">
    <property type="nucleotide sequence ID" value="NZ_JACIIY010000075.1"/>
</dbReference>
<name>A0A562JU44_SPHWJ</name>
<accession>A0A562JU44</accession>
<gene>
    <name evidence="2" type="ORF">IQ35_04057</name>
</gene>
<keyword evidence="1" id="KW-0472">Membrane</keyword>